<evidence type="ECO:0000256" key="1">
    <source>
        <dbReference type="SAM" id="Phobius"/>
    </source>
</evidence>
<keyword evidence="4" id="KW-1185">Reference proteome</keyword>
<organism evidence="3 4">
    <name type="scientific">Fusarium albosuccineum</name>
    <dbReference type="NCBI Taxonomy" id="1237068"/>
    <lineage>
        <taxon>Eukaryota</taxon>
        <taxon>Fungi</taxon>
        <taxon>Dikarya</taxon>
        <taxon>Ascomycota</taxon>
        <taxon>Pezizomycotina</taxon>
        <taxon>Sordariomycetes</taxon>
        <taxon>Hypocreomycetidae</taxon>
        <taxon>Hypocreales</taxon>
        <taxon>Nectriaceae</taxon>
        <taxon>Fusarium</taxon>
        <taxon>Fusarium decemcellulare species complex</taxon>
    </lineage>
</organism>
<evidence type="ECO:0000313" key="3">
    <source>
        <dbReference type="EMBL" id="KAF4461336.1"/>
    </source>
</evidence>
<keyword evidence="1" id="KW-1133">Transmembrane helix</keyword>
<proteinExistence type="predicted"/>
<gene>
    <name evidence="3" type="ORF">FALBO_11875</name>
</gene>
<dbReference type="Pfam" id="PF24800">
    <property type="entry name" value="DUF7702"/>
    <property type="match status" value="1"/>
</dbReference>
<keyword evidence="1" id="KW-0812">Transmembrane</keyword>
<evidence type="ECO:0000259" key="2">
    <source>
        <dbReference type="Pfam" id="PF24800"/>
    </source>
</evidence>
<dbReference type="AlphaFoldDB" id="A0A8H4L3H2"/>
<dbReference type="InterPro" id="IPR056119">
    <property type="entry name" value="DUF7702"/>
</dbReference>
<reference evidence="3 4" key="1">
    <citation type="submission" date="2020-01" db="EMBL/GenBank/DDBJ databases">
        <title>Identification and distribution of gene clusters putatively required for synthesis of sphingolipid metabolism inhibitors in phylogenetically diverse species of the filamentous fungus Fusarium.</title>
        <authorList>
            <person name="Kim H.-S."/>
            <person name="Busman M."/>
            <person name="Brown D.W."/>
            <person name="Divon H."/>
            <person name="Uhlig S."/>
            <person name="Proctor R.H."/>
        </authorList>
    </citation>
    <scope>NUCLEOTIDE SEQUENCE [LARGE SCALE GENOMIC DNA]</scope>
    <source>
        <strain evidence="3 4">NRRL 20459</strain>
    </source>
</reference>
<dbReference type="Proteomes" id="UP000554235">
    <property type="component" value="Unassembled WGS sequence"/>
</dbReference>
<protein>
    <recommendedName>
        <fullName evidence="2">DUF7702 domain-containing protein</fullName>
    </recommendedName>
</protein>
<feature type="transmembrane region" description="Helical" evidence="1">
    <location>
        <begin position="109"/>
        <end position="131"/>
    </location>
</feature>
<name>A0A8H4L3H2_9HYPO</name>
<keyword evidence="1" id="KW-0472">Membrane</keyword>
<dbReference type="OrthoDB" id="2560628at2759"/>
<comment type="caution">
    <text evidence="3">The sequence shown here is derived from an EMBL/GenBank/DDBJ whole genome shotgun (WGS) entry which is preliminary data.</text>
</comment>
<feature type="domain" description="DUF7702" evidence="2">
    <location>
        <begin position="2"/>
        <end position="131"/>
    </location>
</feature>
<dbReference type="EMBL" id="JAADYS010001740">
    <property type="protein sequence ID" value="KAF4461336.1"/>
    <property type="molecule type" value="Genomic_DNA"/>
</dbReference>
<sequence length="152" mass="16820">MHIVYTIATVMVAYGGSRDTTTPEGVKNDVLNKTGNVFMFLVVLGTLVWLWPAGEHIFYARQDVNYHAAKTLMMAAAPSIVLQSIRLNYDLIYAFTHIASLHPTTGSFAMRFITFSLQLAIVTMALVAGWFSRDAARIRVAALELYSNSSLV</sequence>
<accession>A0A8H4L3H2</accession>
<evidence type="ECO:0000313" key="4">
    <source>
        <dbReference type="Proteomes" id="UP000554235"/>
    </source>
</evidence>
<feature type="transmembrane region" description="Helical" evidence="1">
    <location>
        <begin position="37"/>
        <end position="59"/>
    </location>
</feature>